<dbReference type="VEuPathDB" id="VectorBase:AARA014501"/>
<accession>A0A182IGA4</accession>
<keyword evidence="2" id="KW-1185">Reference proteome</keyword>
<reference evidence="1" key="1">
    <citation type="submission" date="2022-08" db="UniProtKB">
        <authorList>
            <consortium name="EnsemblMetazoa"/>
        </authorList>
    </citation>
    <scope>IDENTIFICATION</scope>
    <source>
        <strain evidence="1">Dongola</strain>
    </source>
</reference>
<dbReference type="EMBL" id="APCN01001541">
    <property type="status" value="NOT_ANNOTATED_CDS"/>
    <property type="molecule type" value="Genomic_DNA"/>
</dbReference>
<dbReference type="AlphaFoldDB" id="A0A182IGA4"/>
<evidence type="ECO:0000313" key="1">
    <source>
        <dbReference type="EnsemblMetazoa" id="AARA014501-PA"/>
    </source>
</evidence>
<proteinExistence type="predicted"/>
<name>A0A182IGA4_ANOAR</name>
<dbReference type="Proteomes" id="UP000075840">
    <property type="component" value="Unassembled WGS sequence"/>
</dbReference>
<protein>
    <submittedName>
        <fullName evidence="1">Uncharacterized protein</fullName>
    </submittedName>
</protein>
<evidence type="ECO:0000313" key="2">
    <source>
        <dbReference type="Proteomes" id="UP000075840"/>
    </source>
</evidence>
<dbReference type="EnsemblMetazoa" id="AARA014501-RA">
    <property type="protein sequence ID" value="AARA014501-PA"/>
    <property type="gene ID" value="AARA014501"/>
</dbReference>
<dbReference type="EMBL" id="APCN01001542">
    <property type="status" value="NOT_ANNOTATED_CDS"/>
    <property type="molecule type" value="Genomic_DNA"/>
</dbReference>
<organism evidence="1 2">
    <name type="scientific">Anopheles arabiensis</name>
    <name type="common">Mosquito</name>
    <dbReference type="NCBI Taxonomy" id="7173"/>
    <lineage>
        <taxon>Eukaryota</taxon>
        <taxon>Metazoa</taxon>
        <taxon>Ecdysozoa</taxon>
        <taxon>Arthropoda</taxon>
        <taxon>Hexapoda</taxon>
        <taxon>Insecta</taxon>
        <taxon>Pterygota</taxon>
        <taxon>Neoptera</taxon>
        <taxon>Endopterygota</taxon>
        <taxon>Diptera</taxon>
        <taxon>Nematocera</taxon>
        <taxon>Culicoidea</taxon>
        <taxon>Culicidae</taxon>
        <taxon>Anophelinae</taxon>
        <taxon>Anopheles</taxon>
    </lineage>
</organism>
<sequence>MHLFCLLFVCLLYLFSYLLCLMSPYSSPFFFFLFYLFFLNIVMLFSFMLLKDCSACLYCFSMDVWVFLYLLNSVFFCIVSPHALSTISAVGPLLPTQNQYHSLFFNVVCLHRSILLAFTLSFSLSL</sequence>